<dbReference type="CDD" id="cd04301">
    <property type="entry name" value="NAT_SF"/>
    <property type="match status" value="1"/>
</dbReference>
<dbReference type="SUPFAM" id="SSF55729">
    <property type="entry name" value="Acyl-CoA N-acyltransferases (Nat)"/>
    <property type="match status" value="1"/>
</dbReference>
<dbReference type="PROSITE" id="PS51186">
    <property type="entry name" value="GNAT"/>
    <property type="match status" value="1"/>
</dbReference>
<dbReference type="InterPro" id="IPR016181">
    <property type="entry name" value="Acyl_CoA_acyltransferase"/>
</dbReference>
<evidence type="ECO:0000313" key="3">
    <source>
        <dbReference type="Proteomes" id="UP000023268"/>
    </source>
</evidence>
<dbReference type="Proteomes" id="UP000023268">
    <property type="component" value="Unassembled WGS sequence"/>
</dbReference>
<comment type="caution">
    <text evidence="2">The sequence shown here is derived from an EMBL/GenBank/DDBJ whole genome shotgun (WGS) entry which is preliminary data.</text>
</comment>
<dbReference type="AlphaFoldDB" id="A0A016XKW0"/>
<dbReference type="InterPro" id="IPR000182">
    <property type="entry name" value="GNAT_dom"/>
</dbReference>
<dbReference type="EMBL" id="JEMG01000001">
    <property type="protein sequence ID" value="EYC52729.1"/>
    <property type="molecule type" value="Genomic_DNA"/>
</dbReference>
<sequence length="226" mass="25907">MASTLESDDVQDKPKGRRPWLAIIRRLGLRHRDRILGHLLDLDAHDRYLRFGYAANDEQIRAYVDKLDFERDVVFGIYNWRLKLVAMAHLAHSVDRSYDACAEFGVSVLRSARGHGYGGKLFSRAMLHARNTGVQLMFIHALSENKIMLSIARKAGATVEYDGSEAQAYLRLPAATFETQVTELLEEQLAQADYRLKMQARQFWNFLSDLQDVRRGVREGRHRSGS</sequence>
<dbReference type="Pfam" id="PF00583">
    <property type="entry name" value="Acetyltransf_1"/>
    <property type="match status" value="1"/>
</dbReference>
<dbReference type="Gene3D" id="3.40.630.30">
    <property type="match status" value="1"/>
</dbReference>
<evidence type="ECO:0000313" key="2">
    <source>
        <dbReference type="EMBL" id="EYC52729.1"/>
    </source>
</evidence>
<organism evidence="2 3">
    <name type="scientific">Hylemonella gracilis str. Niagara R</name>
    <dbReference type="NCBI Taxonomy" id="1458275"/>
    <lineage>
        <taxon>Bacteria</taxon>
        <taxon>Pseudomonadati</taxon>
        <taxon>Pseudomonadota</taxon>
        <taxon>Betaproteobacteria</taxon>
        <taxon>Burkholderiales</taxon>
        <taxon>Comamonadaceae</taxon>
        <taxon>Hylemonella</taxon>
    </lineage>
</organism>
<evidence type="ECO:0000259" key="1">
    <source>
        <dbReference type="PROSITE" id="PS51186"/>
    </source>
</evidence>
<reference evidence="2 3" key="1">
    <citation type="submission" date="2014-02" db="EMBL/GenBank/DDBJ databases">
        <title>Draft Genome of Hylemonella gracilis isolated from the Niagara River.</title>
        <authorList>
            <person name="Pawlowski D.R."/>
            <person name="Koudelka G.B."/>
        </authorList>
    </citation>
    <scope>NUCLEOTIDE SEQUENCE [LARGE SCALE GENOMIC DNA]</scope>
    <source>
        <strain evidence="2 3">Niagara R</strain>
    </source>
</reference>
<feature type="domain" description="N-acetyltransferase" evidence="1">
    <location>
        <begin position="35"/>
        <end position="175"/>
    </location>
</feature>
<gene>
    <name evidence="2" type="ORF">AZ34_17760</name>
</gene>
<accession>A0A016XKW0</accession>
<protein>
    <submittedName>
        <fullName evidence="2">GCN5 family acetyltransferase</fullName>
    </submittedName>
</protein>
<dbReference type="eggNOG" id="COG1670">
    <property type="taxonomic scope" value="Bacteria"/>
</dbReference>
<dbReference type="RefSeq" id="WP_051510007.1">
    <property type="nucleotide sequence ID" value="NZ_JEMG01000001.1"/>
</dbReference>
<keyword evidence="2" id="KW-0808">Transferase</keyword>
<dbReference type="GO" id="GO:0016747">
    <property type="term" value="F:acyltransferase activity, transferring groups other than amino-acyl groups"/>
    <property type="evidence" value="ECO:0007669"/>
    <property type="project" value="InterPro"/>
</dbReference>
<proteinExistence type="predicted"/>
<dbReference type="STRING" id="1458275.AZ34_17760"/>
<name>A0A016XKW0_9BURK</name>